<dbReference type="AlphaFoldDB" id="A0A914CJM5"/>
<protein>
    <recommendedName>
        <fullName evidence="4 15">Crossover junction endonuclease MUS81</fullName>
        <ecNumber evidence="15">3.1.22.-</ecNumber>
    </recommendedName>
</protein>
<organism evidence="18 19">
    <name type="scientific">Acrobeloides nanus</name>
    <dbReference type="NCBI Taxonomy" id="290746"/>
    <lineage>
        <taxon>Eukaryota</taxon>
        <taxon>Metazoa</taxon>
        <taxon>Ecdysozoa</taxon>
        <taxon>Nematoda</taxon>
        <taxon>Chromadorea</taxon>
        <taxon>Rhabditida</taxon>
        <taxon>Tylenchina</taxon>
        <taxon>Cephalobomorpha</taxon>
        <taxon>Cephaloboidea</taxon>
        <taxon>Cephalobidae</taxon>
        <taxon>Acrobeloides</taxon>
    </lineage>
</organism>
<evidence type="ECO:0000259" key="17">
    <source>
        <dbReference type="SMART" id="SM00891"/>
    </source>
</evidence>
<dbReference type="GO" id="GO:0000712">
    <property type="term" value="P:resolution of meiotic recombination intermediates"/>
    <property type="evidence" value="ECO:0007669"/>
    <property type="project" value="TreeGrafter"/>
</dbReference>
<dbReference type="Gene3D" id="3.40.50.10130">
    <property type="match status" value="1"/>
</dbReference>
<evidence type="ECO:0000256" key="4">
    <source>
        <dbReference type="ARBA" id="ARBA00017114"/>
    </source>
</evidence>
<comment type="subunit">
    <text evidence="15">Interacts with EME1.</text>
</comment>
<dbReference type="FunFam" id="3.40.50.10130:FF:000005">
    <property type="entry name" value="crossover junction endonuclease MUS81 isoform X1"/>
    <property type="match status" value="1"/>
</dbReference>
<evidence type="ECO:0000256" key="15">
    <source>
        <dbReference type="RuleBase" id="RU369042"/>
    </source>
</evidence>
<name>A0A914CJM5_9BILA</name>
<evidence type="ECO:0000256" key="16">
    <source>
        <dbReference type="SAM" id="MobiDB-lite"/>
    </source>
</evidence>
<keyword evidence="7 15" id="KW-0255">Endonuclease</keyword>
<keyword evidence="6 15" id="KW-0479">Metal-binding</keyword>
<evidence type="ECO:0000256" key="14">
    <source>
        <dbReference type="ARBA" id="ARBA00023254"/>
    </source>
</evidence>
<evidence type="ECO:0000256" key="12">
    <source>
        <dbReference type="ARBA" id="ARBA00023204"/>
    </source>
</evidence>
<evidence type="ECO:0000256" key="11">
    <source>
        <dbReference type="ARBA" id="ARBA00023172"/>
    </source>
</evidence>
<evidence type="ECO:0000256" key="8">
    <source>
        <dbReference type="ARBA" id="ARBA00022763"/>
    </source>
</evidence>
<dbReference type="GO" id="GO:0048257">
    <property type="term" value="F:3'-flap endonuclease activity"/>
    <property type="evidence" value="ECO:0007669"/>
    <property type="project" value="TreeGrafter"/>
</dbReference>
<reference evidence="19" key="1">
    <citation type="submission" date="2022-11" db="UniProtKB">
        <authorList>
            <consortium name="WormBaseParasite"/>
        </authorList>
    </citation>
    <scope>IDENTIFICATION</scope>
</reference>
<dbReference type="GO" id="GO:0006308">
    <property type="term" value="P:DNA catabolic process"/>
    <property type="evidence" value="ECO:0007669"/>
    <property type="project" value="UniProtKB-UniRule"/>
</dbReference>
<comment type="similarity">
    <text evidence="3 15">Belongs to the XPF family.</text>
</comment>
<evidence type="ECO:0000256" key="6">
    <source>
        <dbReference type="ARBA" id="ARBA00022723"/>
    </source>
</evidence>
<dbReference type="GO" id="GO:0005634">
    <property type="term" value="C:nucleus"/>
    <property type="evidence" value="ECO:0007669"/>
    <property type="project" value="UniProtKB-SubCell"/>
</dbReference>
<keyword evidence="18" id="KW-1185">Reference proteome</keyword>
<feature type="domain" description="ERCC4" evidence="17">
    <location>
        <begin position="246"/>
        <end position="341"/>
    </location>
</feature>
<keyword evidence="5 15" id="KW-0540">Nuclease</keyword>
<keyword evidence="11 15" id="KW-0233">DNA recombination</keyword>
<keyword evidence="14" id="KW-0469">Meiosis</keyword>
<keyword evidence="13 15" id="KW-0539">Nucleus</keyword>
<dbReference type="CDD" id="cd20074">
    <property type="entry name" value="XPF_nuclease_Mus81"/>
    <property type="match status" value="1"/>
</dbReference>
<accession>A0A914CJM5</accession>
<evidence type="ECO:0000313" key="19">
    <source>
        <dbReference type="WBParaSite" id="ACRNAN_scaffold11311.g9261.t1"/>
    </source>
</evidence>
<dbReference type="Proteomes" id="UP000887540">
    <property type="component" value="Unplaced"/>
</dbReference>
<dbReference type="WBParaSite" id="ACRNAN_scaffold11311.g9261.t1">
    <property type="protein sequence ID" value="ACRNAN_scaffold11311.g9261.t1"/>
    <property type="gene ID" value="ACRNAN_scaffold11311.g9261"/>
</dbReference>
<dbReference type="Gene3D" id="1.10.150.670">
    <property type="entry name" value="Crossover junction endonuclease EME1, DNA-binding domain"/>
    <property type="match status" value="1"/>
</dbReference>
<evidence type="ECO:0000256" key="7">
    <source>
        <dbReference type="ARBA" id="ARBA00022759"/>
    </source>
</evidence>
<keyword evidence="10 15" id="KW-0460">Magnesium</keyword>
<dbReference type="GO" id="GO:0003677">
    <property type="term" value="F:DNA binding"/>
    <property type="evidence" value="ECO:0007669"/>
    <property type="project" value="UniProtKB-UniRule"/>
</dbReference>
<keyword evidence="8 15" id="KW-0227">DNA damage</keyword>
<dbReference type="GO" id="GO:0000727">
    <property type="term" value="P:double-strand break repair via break-induced replication"/>
    <property type="evidence" value="ECO:0007669"/>
    <property type="project" value="UniProtKB-UniRule"/>
</dbReference>
<evidence type="ECO:0000256" key="13">
    <source>
        <dbReference type="ARBA" id="ARBA00023242"/>
    </source>
</evidence>
<dbReference type="GO" id="GO:0048476">
    <property type="term" value="C:Holliday junction resolvase complex"/>
    <property type="evidence" value="ECO:0007669"/>
    <property type="project" value="UniProtKB-UniRule"/>
</dbReference>
<feature type="region of interest" description="Disordered" evidence="16">
    <location>
        <begin position="206"/>
        <end position="226"/>
    </location>
</feature>
<dbReference type="InterPro" id="IPR047416">
    <property type="entry name" value="XPF_nuclease_Mus81"/>
</dbReference>
<proteinExistence type="inferred from homology"/>
<dbReference type="InterPro" id="IPR042530">
    <property type="entry name" value="EME1/EME2_C"/>
</dbReference>
<dbReference type="PANTHER" id="PTHR13451">
    <property type="entry name" value="CLASS II CROSSOVER JUNCTION ENDONUCLEASE MUS81"/>
    <property type="match status" value="1"/>
</dbReference>
<dbReference type="InterPro" id="IPR027421">
    <property type="entry name" value="DNA_pol_lamdba_lyase_dom_sf"/>
</dbReference>
<dbReference type="GO" id="GO:0046872">
    <property type="term" value="F:metal ion binding"/>
    <property type="evidence" value="ECO:0007669"/>
    <property type="project" value="UniProtKB-UniRule"/>
</dbReference>
<evidence type="ECO:0000256" key="5">
    <source>
        <dbReference type="ARBA" id="ARBA00022722"/>
    </source>
</evidence>
<dbReference type="PANTHER" id="PTHR13451:SF0">
    <property type="entry name" value="CROSSOVER JUNCTION ENDONUCLEASE MUS81"/>
    <property type="match status" value="1"/>
</dbReference>
<dbReference type="InterPro" id="IPR011335">
    <property type="entry name" value="Restrct_endonuc-II-like"/>
</dbReference>
<dbReference type="Gene3D" id="1.10.150.110">
    <property type="entry name" value="DNA polymerase beta, N-terminal domain-like"/>
    <property type="match status" value="1"/>
</dbReference>
<dbReference type="EC" id="3.1.22.-" evidence="15"/>
<evidence type="ECO:0000313" key="18">
    <source>
        <dbReference type="Proteomes" id="UP000887540"/>
    </source>
</evidence>
<sequence length="486" mass="55354">MASKTISTHTRQVKVKQEFPKKLFYEKILIDWKDSIADKNHASVIRKALENLRKYPLEINGYTELKNIYGIGENIATRLDAAWQLICSQYWKEPDLRDIRALKKGEAMKFLNEAVVSKGRNDRIPFLPRNKTTMNAKSNPTTLNAAMSLSQPSTSLVKTVSANFGARQVQPVDDMNVSFSQPLPPLREDPIEENFGALPTPILGTSKNLSPKLTNQPRSLASQTDNTAQNAYIDHDPSRFDRCEVWLIVDAREGIARGRALSICQHLDKLGIRYEERQLSVGDFLWVLKFEDKEMVMDCIVERKTLDDLKHSIRETRYAEQKKRLKECGVRNVIFLLEGSNTVKNRDLEQALATTNIENRFLVQRTSNIQGTASFLAGVTERLKTRALTDHMVGLSFTSFQKEGLKTTTIAVKDLWIRQLTVCPRMSVEKAKMIAQRFPTFRLLSEFYRKNRESVSPIAPEQLMSETIPGIPRSLSQQLAAFFSNI</sequence>
<dbReference type="GO" id="GO:0008821">
    <property type="term" value="F:crossover junction DNA endonuclease activity"/>
    <property type="evidence" value="ECO:0007669"/>
    <property type="project" value="UniProtKB-UniRule"/>
</dbReference>
<dbReference type="SMART" id="SM00891">
    <property type="entry name" value="ERCC4"/>
    <property type="match status" value="1"/>
</dbReference>
<evidence type="ECO:0000256" key="1">
    <source>
        <dbReference type="ARBA" id="ARBA00001946"/>
    </source>
</evidence>
<evidence type="ECO:0000256" key="10">
    <source>
        <dbReference type="ARBA" id="ARBA00022842"/>
    </source>
</evidence>
<dbReference type="GO" id="GO:0031573">
    <property type="term" value="P:mitotic intra-S DNA damage checkpoint signaling"/>
    <property type="evidence" value="ECO:0007669"/>
    <property type="project" value="TreeGrafter"/>
</dbReference>
<comment type="subcellular location">
    <subcellularLocation>
        <location evidence="2 15">Nucleus</location>
    </subcellularLocation>
</comment>
<dbReference type="InterPro" id="IPR033309">
    <property type="entry name" value="Mus81"/>
</dbReference>
<keyword evidence="12 15" id="KW-0234">DNA repair</keyword>
<comment type="cofactor">
    <cofactor evidence="1 15">
        <name>Mg(2+)</name>
        <dbReference type="ChEBI" id="CHEBI:18420"/>
    </cofactor>
</comment>
<comment type="function">
    <text evidence="15">Interacts with EME1 to form a DNA structure-specific endonuclease with substrate preference for branched DNA structures with a 5'-end at the branch nick. Typical substrates include 3'-flap structures, D-loops, replication forks and nicked Holliday junctions. May be required in mitosis for the processing of stalled or collapsed replication fork intermediates. May be required in meiosis for the repair of meiosis-specific double strand breaks subsequent to single-end invasion (SEI).</text>
</comment>
<dbReference type="SUPFAM" id="SSF47802">
    <property type="entry name" value="DNA polymerase beta, N-terminal domain-like"/>
    <property type="match status" value="1"/>
</dbReference>
<dbReference type="InterPro" id="IPR006166">
    <property type="entry name" value="ERCC4_domain"/>
</dbReference>
<dbReference type="SUPFAM" id="SSF52980">
    <property type="entry name" value="Restriction endonuclease-like"/>
    <property type="match status" value="1"/>
</dbReference>
<dbReference type="Pfam" id="PF02732">
    <property type="entry name" value="ERCC4"/>
    <property type="match status" value="1"/>
</dbReference>
<evidence type="ECO:0000256" key="3">
    <source>
        <dbReference type="ARBA" id="ARBA00010015"/>
    </source>
</evidence>
<evidence type="ECO:0000256" key="2">
    <source>
        <dbReference type="ARBA" id="ARBA00004123"/>
    </source>
</evidence>
<evidence type="ECO:0000256" key="9">
    <source>
        <dbReference type="ARBA" id="ARBA00022801"/>
    </source>
</evidence>
<keyword evidence="9 15" id="KW-0378">Hydrolase</keyword>